<organism evidence="1 2">
    <name type="scientific">Robiginitalea aurantiaca</name>
    <dbReference type="NCBI Taxonomy" id="3056915"/>
    <lineage>
        <taxon>Bacteria</taxon>
        <taxon>Pseudomonadati</taxon>
        <taxon>Bacteroidota</taxon>
        <taxon>Flavobacteriia</taxon>
        <taxon>Flavobacteriales</taxon>
        <taxon>Flavobacteriaceae</taxon>
        <taxon>Robiginitalea</taxon>
    </lineage>
</organism>
<proteinExistence type="predicted"/>
<gene>
    <name evidence="1" type="ORF">QU605_12540</name>
</gene>
<dbReference type="Proteomes" id="UP001174839">
    <property type="component" value="Unassembled WGS sequence"/>
</dbReference>
<comment type="caution">
    <text evidence="1">The sequence shown here is derived from an EMBL/GenBank/DDBJ whole genome shotgun (WGS) entry which is preliminary data.</text>
</comment>
<evidence type="ECO:0008006" key="3">
    <source>
        <dbReference type="Google" id="ProtNLM"/>
    </source>
</evidence>
<keyword evidence="2" id="KW-1185">Reference proteome</keyword>
<dbReference type="RefSeq" id="WP_289725670.1">
    <property type="nucleotide sequence ID" value="NZ_JAUDUY010000007.1"/>
</dbReference>
<accession>A0ABT7WHB6</accession>
<evidence type="ECO:0000313" key="1">
    <source>
        <dbReference type="EMBL" id="MDM9632305.1"/>
    </source>
</evidence>
<sequence length="79" mass="9266">MISCEKAALICSKTQYREAGLWEQFQLRMHLFICKTCTEFSRRNAKLTELCSKASVKTLTREEKYDLKIRLKKEGDTKS</sequence>
<name>A0ABT7WHB6_9FLAO</name>
<protein>
    <recommendedName>
        <fullName evidence="3">Zf-HC2 domain-containing protein</fullName>
    </recommendedName>
</protein>
<dbReference type="EMBL" id="JAUDUY010000007">
    <property type="protein sequence ID" value="MDM9632305.1"/>
    <property type="molecule type" value="Genomic_DNA"/>
</dbReference>
<reference evidence="1" key="1">
    <citation type="submission" date="2023-06" db="EMBL/GenBank/DDBJ databases">
        <title>Robiginitalea aurantiacus sp. nov. and Algoriphagus sediminis sp. nov., isolated from coastal sediment.</title>
        <authorList>
            <person name="Zhou Z.Y."/>
            <person name="An J."/>
            <person name="Jia Y.W."/>
            <person name="Du Z.J."/>
        </authorList>
    </citation>
    <scope>NUCLEOTIDE SEQUENCE</scope>
    <source>
        <strain evidence="1">M39</strain>
    </source>
</reference>
<evidence type="ECO:0000313" key="2">
    <source>
        <dbReference type="Proteomes" id="UP001174839"/>
    </source>
</evidence>